<keyword evidence="2" id="KW-1185">Reference proteome</keyword>
<sequence>MRNAVPTGDHSGRPAEHRARAVVAACRTVSAALTRGQVEQSAERQSGPAADIRAALADLDARMTALWADWDDEHRPHPSRR</sequence>
<comment type="caution">
    <text evidence="1">The sequence shown here is derived from an EMBL/GenBank/DDBJ whole genome shotgun (WGS) entry which is preliminary data.</text>
</comment>
<protein>
    <submittedName>
        <fullName evidence="1">Uncharacterized protein</fullName>
    </submittedName>
</protein>
<name>A0A562V3M9_9ACTN</name>
<dbReference type="Proteomes" id="UP000321617">
    <property type="component" value="Unassembled WGS sequence"/>
</dbReference>
<evidence type="ECO:0000313" key="1">
    <source>
        <dbReference type="EMBL" id="TWJ12509.1"/>
    </source>
</evidence>
<reference evidence="1 2" key="1">
    <citation type="journal article" date="2013" name="Stand. Genomic Sci.">
        <title>Genomic Encyclopedia of Type Strains, Phase I: The one thousand microbial genomes (KMG-I) project.</title>
        <authorList>
            <person name="Kyrpides N.C."/>
            <person name="Woyke T."/>
            <person name="Eisen J.A."/>
            <person name="Garrity G."/>
            <person name="Lilburn T.G."/>
            <person name="Beck B.J."/>
            <person name="Whitman W.B."/>
            <person name="Hugenholtz P."/>
            <person name="Klenk H.P."/>
        </authorList>
    </citation>
    <scope>NUCLEOTIDE SEQUENCE [LARGE SCALE GENOMIC DNA]</scope>
    <source>
        <strain evidence="1 2">DSM 45044</strain>
    </source>
</reference>
<dbReference type="AlphaFoldDB" id="A0A562V3M9"/>
<proteinExistence type="predicted"/>
<organism evidence="1 2">
    <name type="scientific">Stackebrandtia albiflava</name>
    <dbReference type="NCBI Taxonomy" id="406432"/>
    <lineage>
        <taxon>Bacteria</taxon>
        <taxon>Bacillati</taxon>
        <taxon>Actinomycetota</taxon>
        <taxon>Actinomycetes</taxon>
        <taxon>Glycomycetales</taxon>
        <taxon>Glycomycetaceae</taxon>
        <taxon>Stackebrandtia</taxon>
    </lineage>
</organism>
<dbReference type="RefSeq" id="WP_147139694.1">
    <property type="nucleotide sequence ID" value="NZ_BAABIJ010000002.1"/>
</dbReference>
<dbReference type="EMBL" id="VLLL01000006">
    <property type="protein sequence ID" value="TWJ12509.1"/>
    <property type="molecule type" value="Genomic_DNA"/>
</dbReference>
<evidence type="ECO:0000313" key="2">
    <source>
        <dbReference type="Proteomes" id="UP000321617"/>
    </source>
</evidence>
<accession>A0A562V3M9</accession>
<gene>
    <name evidence="1" type="ORF">LX16_3268</name>
</gene>